<dbReference type="KEGG" id="pab:PAB1431"/>
<gene>
    <name evidence="7" type="ordered locus">PAB1431</name>
</gene>
<feature type="domain" description="CoA-binding" evidence="6">
    <location>
        <begin position="4"/>
        <end position="98"/>
    </location>
</feature>
<dbReference type="SUPFAM" id="SSF51735">
    <property type="entry name" value="NAD(P)-binding Rossmann-fold domains"/>
    <property type="match status" value="1"/>
</dbReference>
<organism evidence="7 9">
    <name type="scientific">Pyrococcus abyssi (strain GE5 / Orsay)</name>
    <dbReference type="NCBI Taxonomy" id="272844"/>
    <lineage>
        <taxon>Archaea</taxon>
        <taxon>Methanobacteriati</taxon>
        <taxon>Methanobacteriota</taxon>
        <taxon>Thermococci</taxon>
        <taxon>Thermococcales</taxon>
        <taxon>Thermococcaceae</taxon>
        <taxon>Pyrococcus</taxon>
    </lineage>
</organism>
<reference evidence="7" key="1">
    <citation type="submission" date="1999-07" db="EMBL/GenBank/DDBJ databases">
        <authorList>
            <person name="Genoscope"/>
        </authorList>
    </citation>
    <scope>NUCLEOTIDE SEQUENCE</scope>
    <source>
        <strain evidence="7">Orsay</strain>
    </source>
</reference>
<dbReference type="SMART" id="SM00881">
    <property type="entry name" value="CoA_binding"/>
    <property type="match status" value="1"/>
</dbReference>
<evidence type="ECO:0000259" key="6">
    <source>
        <dbReference type="SMART" id="SM00881"/>
    </source>
</evidence>
<evidence type="ECO:0000313" key="7">
    <source>
        <dbReference type="EMBL" id="CAB50331.1"/>
    </source>
</evidence>
<evidence type="ECO:0000256" key="3">
    <source>
        <dbReference type="ARBA" id="ARBA00022598"/>
    </source>
</evidence>
<evidence type="ECO:0000313" key="9">
    <source>
        <dbReference type="Proteomes" id="UP000000810"/>
    </source>
</evidence>
<name>Q9UYT1_PYRAB</name>
<dbReference type="Proteomes" id="UP000009139">
    <property type="component" value="Chromosome"/>
</dbReference>
<dbReference type="EMBL" id="AJ248287">
    <property type="protein sequence ID" value="CAB50331.1"/>
    <property type="molecule type" value="Genomic_DNA"/>
</dbReference>
<dbReference type="GO" id="GO:0005524">
    <property type="term" value="F:ATP binding"/>
    <property type="evidence" value="ECO:0007669"/>
    <property type="project" value="UniProtKB-KW"/>
</dbReference>
<evidence type="ECO:0000256" key="5">
    <source>
        <dbReference type="ARBA" id="ARBA00022840"/>
    </source>
</evidence>
<dbReference type="PANTHER" id="PTHR43334:SF2">
    <property type="entry name" value="ACETATE--COA LIGASE [ADP-FORMING]"/>
    <property type="match status" value="1"/>
</dbReference>
<dbReference type="RefSeq" id="WP_010868541.1">
    <property type="nucleotide sequence ID" value="NC_000868.1"/>
</dbReference>
<dbReference type="Pfam" id="PF13607">
    <property type="entry name" value="Succ_CoA_lig"/>
    <property type="match status" value="1"/>
</dbReference>
<keyword evidence="3 7" id="KW-0436">Ligase</keyword>
<evidence type="ECO:0000313" key="8">
    <source>
        <dbReference type="EMBL" id="CCE70871.1"/>
    </source>
</evidence>
<dbReference type="Gene3D" id="3.40.50.720">
    <property type="entry name" value="NAD(P)-binding Rossmann-like Domain"/>
    <property type="match status" value="1"/>
</dbReference>
<protein>
    <recommendedName>
        <fullName evidence="2">acetate--CoA ligase (ADP-forming)</fullName>
        <ecNumber evidence="2">6.2.1.13</ecNumber>
    </recommendedName>
</protein>
<accession>Q9UYT1</accession>
<dbReference type="PIR" id="F75054">
    <property type="entry name" value="F75054"/>
</dbReference>
<dbReference type="GO" id="GO:0043758">
    <property type="term" value="F:acetate-CoA ligase (ADP-forming) activity"/>
    <property type="evidence" value="ECO:0007669"/>
    <property type="project" value="UniProtKB-EC"/>
</dbReference>
<dbReference type="OrthoDB" id="18103at2157"/>
<dbReference type="InterPro" id="IPR032875">
    <property type="entry name" value="Succ_CoA_lig_flav_dom"/>
</dbReference>
<evidence type="ECO:0000256" key="2">
    <source>
        <dbReference type="ARBA" id="ARBA00012957"/>
    </source>
</evidence>
<keyword evidence="4" id="KW-0547">Nucleotide-binding</keyword>
<dbReference type="InterPro" id="IPR016102">
    <property type="entry name" value="Succinyl-CoA_synth-like"/>
</dbReference>
<sequence length="442" mass="47956">MDYFFYPKSVAIFGSFREGAIAREILRNIVEGGFEGKIIPVNPKGGTVEVAGRRFEIRKRLEEEVDVSIVVIPAKLVPGLIRELKGLTKGAVVISAGFSEVGNVDLEEELIKAAKEAGIRIIGPNCAGIFGVHGKFFGSFEVRVNPGGLALISQSGAFGGAALAMGNEENVGFSAFVSYGNAADLDESDFLRYFADDENTKVIALYIEGVKDGRKFFEALKYATSKKPVIILKAGKSESGAKAAQSHTGSLAGSYEIYKAVFKQGNAIEVEEMEELFDAAKAFEMYQSAGSRVAVITNSGGPGVLATDKLEKLGLEIARLSEETVAKLREFLPPQCSTRNPIDLIADADYERYRRTIEVVCQDENVDSLLVICVPPIFIPSEEIARAIIEAKCNKPIIVNFMAGELVKKGVELLNAHGIKNFPTPERAAKALYWLSKRKNQG</sequence>
<dbReference type="PATRIC" id="fig|272844.11.peg.1516"/>
<dbReference type="HOGENOM" id="CLU_007415_2_3_2"/>
<keyword evidence="5" id="KW-0067">ATP-binding</keyword>
<dbReference type="STRING" id="272844.PAB1431"/>
<dbReference type="Proteomes" id="UP000000810">
    <property type="component" value="Chromosome"/>
</dbReference>
<evidence type="ECO:0000256" key="4">
    <source>
        <dbReference type="ARBA" id="ARBA00022741"/>
    </source>
</evidence>
<evidence type="ECO:0000313" key="10">
    <source>
        <dbReference type="Proteomes" id="UP000009139"/>
    </source>
</evidence>
<dbReference type="Pfam" id="PF13380">
    <property type="entry name" value="CoA_binding_2"/>
    <property type="match status" value="1"/>
</dbReference>
<proteinExistence type="predicted"/>
<reference evidence="7" key="3">
    <citation type="journal article" date="2001" name="Genome Res.">
        <title>Genome evolution at the genus level: comparison of three complete genomes of hyperthermophilic archaea.</title>
        <authorList>
            <person name="Lecompte O."/>
            <person name="Ripp R."/>
            <person name="Puzos-Barbe V."/>
            <person name="Duprat S."/>
            <person name="Heilig R."/>
            <person name="Dietrich J."/>
            <person name="Thierry J.C."/>
            <person name="Poch O."/>
        </authorList>
    </citation>
    <scope>NUCLEOTIDE SEQUENCE</scope>
    <source>
        <strain evidence="7">Orsay</strain>
    </source>
</reference>
<reference evidence="8 10" key="5">
    <citation type="journal article" date="2012" name="Curr. Microbiol.">
        <title>Re-annotation of two hyperthermophilic archaea Pyrococcus abyssi GE5 and Pyrococcus furiosus DSM 3638.</title>
        <authorList>
            <person name="Gao J."/>
            <person name="Wang J."/>
        </authorList>
    </citation>
    <scope>GENOME REANNOTATION</scope>
    <source>
        <strain evidence="8">GE5</strain>
        <strain evidence="10">GE5 / Orsay</strain>
    </source>
</reference>
<reference evidence="7" key="2">
    <citation type="journal article" date="2000" name="J. Mol. Biol.">
        <title>Archaeal homologs of eukaryotic methylation guide small nucleolar RNAs: lessons from the Pyrococcus genomes.</title>
        <authorList>
            <person name="Gaspin C."/>
            <person name="Cavaille J."/>
            <person name="Erauso G."/>
        </authorList>
    </citation>
    <scope>NUCLEOTIDE SEQUENCE</scope>
    <source>
        <strain evidence="7">Orsay</strain>
    </source>
</reference>
<reference evidence="7 9" key="4">
    <citation type="journal article" date="2003" name="Mol. Microbiol.">
        <title>An integrated analysis of the genome of the hyperthermophilic archaeon Pyrococcus abyssi.</title>
        <authorList>
            <person name="Cohen G."/>
            <person name="Barbe V."/>
            <person name="Flament D."/>
            <person name="Galperin M."/>
            <person name="Heilig R."/>
            <person name="Ripp R."/>
            <person name="Lecompte O."/>
            <person name="Prieur D."/>
            <person name="Poch O."/>
            <person name="Quellerou J."/>
            <person name="Thierry J.C."/>
            <person name="Van der Oost J."/>
            <person name="Weissenbach J."/>
            <person name="Zivanovic Y."/>
            <person name="Forterre P."/>
        </authorList>
    </citation>
    <scope>NUCLEOTIDE SEQUENCE [LARGE SCALE GENOMIC DNA]</scope>
    <source>
        <strain evidence="9">GE5 / Orsay</strain>
        <strain evidence="7">Orsay</strain>
    </source>
</reference>
<dbReference type="InterPro" id="IPR036291">
    <property type="entry name" value="NAD(P)-bd_dom_sf"/>
</dbReference>
<dbReference type="Gene3D" id="3.40.50.261">
    <property type="entry name" value="Succinyl-CoA synthetase domains"/>
    <property type="match status" value="2"/>
</dbReference>
<dbReference type="InterPro" id="IPR051538">
    <property type="entry name" value="Acyl-CoA_Synth/Transferase"/>
</dbReference>
<evidence type="ECO:0000256" key="1">
    <source>
        <dbReference type="ARBA" id="ARBA00001619"/>
    </source>
</evidence>
<dbReference type="InterPro" id="IPR003781">
    <property type="entry name" value="CoA-bd"/>
</dbReference>
<dbReference type="InterPro" id="IPR043938">
    <property type="entry name" value="Ligase_CoA_dom"/>
</dbReference>
<dbReference type="AlphaFoldDB" id="Q9UYT1"/>
<dbReference type="SUPFAM" id="SSF52210">
    <property type="entry name" value="Succinyl-CoA synthetase domains"/>
    <property type="match status" value="2"/>
</dbReference>
<dbReference type="Pfam" id="PF19045">
    <property type="entry name" value="Ligase_CoA_2"/>
    <property type="match status" value="1"/>
</dbReference>
<dbReference type="eggNOG" id="arCOG01340">
    <property type="taxonomic scope" value="Archaea"/>
</dbReference>
<dbReference type="EMBL" id="HE613800">
    <property type="protein sequence ID" value="CCE70871.1"/>
    <property type="molecule type" value="Genomic_DNA"/>
</dbReference>
<comment type="catalytic activity">
    <reaction evidence="1">
        <text>acetate + ATP + CoA = acetyl-CoA + ADP + phosphate</text>
        <dbReference type="Rhea" id="RHEA:15081"/>
        <dbReference type="ChEBI" id="CHEBI:30089"/>
        <dbReference type="ChEBI" id="CHEBI:30616"/>
        <dbReference type="ChEBI" id="CHEBI:43474"/>
        <dbReference type="ChEBI" id="CHEBI:57287"/>
        <dbReference type="ChEBI" id="CHEBI:57288"/>
        <dbReference type="ChEBI" id="CHEBI:456216"/>
        <dbReference type="EC" id="6.2.1.13"/>
    </reaction>
</comment>
<dbReference type="EC" id="6.2.1.13" evidence="2"/>
<keyword evidence="9" id="KW-1185">Reference proteome</keyword>
<dbReference type="PANTHER" id="PTHR43334">
    <property type="entry name" value="ACETATE--COA LIGASE [ADP-FORMING]"/>
    <property type="match status" value="1"/>
</dbReference>